<dbReference type="GO" id="GO:0005737">
    <property type="term" value="C:cytoplasm"/>
    <property type="evidence" value="ECO:0007669"/>
    <property type="project" value="TreeGrafter"/>
</dbReference>
<dbReference type="Ensembl" id="ENSMMOT00000024443.1">
    <property type="protein sequence ID" value="ENSMMOP00000024041.1"/>
    <property type="gene ID" value="ENSMMOG00000018296.1"/>
</dbReference>
<evidence type="ECO:0000259" key="2">
    <source>
        <dbReference type="SMART" id="SM01017"/>
    </source>
</evidence>
<dbReference type="GO" id="GO:0005886">
    <property type="term" value="C:plasma membrane"/>
    <property type="evidence" value="ECO:0007669"/>
    <property type="project" value="TreeGrafter"/>
</dbReference>
<organism evidence="3 4">
    <name type="scientific">Mola mola</name>
    <name type="common">Ocean sunfish</name>
    <name type="synonym">Tetraodon mola</name>
    <dbReference type="NCBI Taxonomy" id="94237"/>
    <lineage>
        <taxon>Eukaryota</taxon>
        <taxon>Metazoa</taxon>
        <taxon>Chordata</taxon>
        <taxon>Craniata</taxon>
        <taxon>Vertebrata</taxon>
        <taxon>Euteleostomi</taxon>
        <taxon>Actinopterygii</taxon>
        <taxon>Neopterygii</taxon>
        <taxon>Teleostei</taxon>
        <taxon>Neoteleostei</taxon>
        <taxon>Acanthomorphata</taxon>
        <taxon>Eupercaria</taxon>
        <taxon>Tetraodontiformes</taxon>
        <taxon>Molidae</taxon>
        <taxon>Mola</taxon>
    </lineage>
</organism>
<dbReference type="Pfam" id="PF02752">
    <property type="entry name" value="Arrestin_C"/>
    <property type="match status" value="1"/>
</dbReference>
<dbReference type="STRING" id="94237.ENSMMOP00000024041"/>
<dbReference type="InterPro" id="IPR050357">
    <property type="entry name" value="Arrestin_domain-protein"/>
</dbReference>
<dbReference type="PANTHER" id="PTHR11188">
    <property type="entry name" value="ARRESTIN DOMAIN CONTAINING PROTEIN"/>
    <property type="match status" value="1"/>
</dbReference>
<sequence>MSSTVSSLKVAYKPTNDKNTFTCGDYVSGEVILEVTKDCAIDSLSVKFKGKAKVIWTEHYGNTTVVYHSKDKYFSMKHYFVRDKNHHGEWLNGTTTHSNVVAAGYHIYPFTFQFPFQDMPSSFTGESGKIVYSLEARLSRSMRIDKKDSTKINFVSTADPRSNDELMAPQHGSKNKKMKLFTSGSVAMDVNLEKTGFFQGEGLKVLACIQNNSSREIKPKFCLYRKQSFFAQGRRRVSTKDLIKEVGQPIPPSSNEKVTTVINIPHDAEPSVLDCSIIKAEYRLRVYLDIKYASDPDIKFPIVILPACEFPAVAPPPAASGFGLQPFGNADPSSYIAPLQPPGVPQPLDTPPPYAAYGMYPPLADFGNKDH</sequence>
<dbReference type="SUPFAM" id="SSF81296">
    <property type="entry name" value="E set domains"/>
    <property type="match status" value="2"/>
</dbReference>
<evidence type="ECO:0000313" key="4">
    <source>
        <dbReference type="Proteomes" id="UP000261620"/>
    </source>
</evidence>
<dbReference type="Pfam" id="PF00339">
    <property type="entry name" value="Arrestin_N"/>
    <property type="match status" value="1"/>
</dbReference>
<comment type="similarity">
    <text evidence="1">Belongs to the arrestin family.</text>
</comment>
<reference evidence="3" key="1">
    <citation type="submission" date="2025-08" db="UniProtKB">
        <authorList>
            <consortium name="Ensembl"/>
        </authorList>
    </citation>
    <scope>IDENTIFICATION</scope>
</reference>
<accession>A0A3Q3XK68</accession>
<reference evidence="3" key="2">
    <citation type="submission" date="2025-09" db="UniProtKB">
        <authorList>
            <consortium name="Ensembl"/>
        </authorList>
    </citation>
    <scope>IDENTIFICATION</scope>
</reference>
<dbReference type="InterPro" id="IPR011021">
    <property type="entry name" value="Arrestin-like_N"/>
</dbReference>
<dbReference type="GO" id="GO:0007399">
    <property type="term" value="P:nervous system development"/>
    <property type="evidence" value="ECO:0007669"/>
    <property type="project" value="UniProtKB-ARBA"/>
</dbReference>
<dbReference type="GO" id="GO:0015031">
    <property type="term" value="P:protein transport"/>
    <property type="evidence" value="ECO:0007669"/>
    <property type="project" value="TreeGrafter"/>
</dbReference>
<feature type="domain" description="Arrestin C-terminal-like" evidence="2">
    <location>
        <begin position="182"/>
        <end position="308"/>
    </location>
</feature>
<dbReference type="InterPro" id="IPR014752">
    <property type="entry name" value="Arrestin-like_C"/>
</dbReference>
<evidence type="ECO:0000313" key="3">
    <source>
        <dbReference type="Ensembl" id="ENSMMOP00000024041.1"/>
    </source>
</evidence>
<dbReference type="PANTHER" id="PTHR11188:SF135">
    <property type="entry name" value="ARRESTIN DOMAIN CONTAINING 3-LIKE-RELATED"/>
    <property type="match status" value="1"/>
</dbReference>
<dbReference type="AlphaFoldDB" id="A0A3Q3XK68"/>
<dbReference type="InterPro" id="IPR011022">
    <property type="entry name" value="Arrestin_C-like"/>
</dbReference>
<protein>
    <recommendedName>
        <fullName evidence="2">Arrestin C-terminal-like domain-containing protein</fullName>
    </recommendedName>
</protein>
<keyword evidence="4" id="KW-1185">Reference proteome</keyword>
<dbReference type="Proteomes" id="UP000261620">
    <property type="component" value="Unplaced"/>
</dbReference>
<evidence type="ECO:0000256" key="1">
    <source>
        <dbReference type="ARBA" id="ARBA00005298"/>
    </source>
</evidence>
<dbReference type="SMART" id="SM01017">
    <property type="entry name" value="Arrestin_C"/>
    <property type="match status" value="1"/>
</dbReference>
<name>A0A3Q3XK68_MOLML</name>
<dbReference type="Gene3D" id="2.60.40.640">
    <property type="match status" value="2"/>
</dbReference>
<proteinExistence type="inferred from homology"/>
<dbReference type="InterPro" id="IPR014756">
    <property type="entry name" value="Ig_E-set"/>
</dbReference>